<dbReference type="SUPFAM" id="SSF52058">
    <property type="entry name" value="L domain-like"/>
    <property type="match status" value="1"/>
</dbReference>
<dbReference type="GO" id="GO:0030313">
    <property type="term" value="C:cell envelope"/>
    <property type="evidence" value="ECO:0007669"/>
    <property type="project" value="UniProtKB-SubCell"/>
</dbReference>
<dbReference type="FunFam" id="3.80.10.10:FF:000400">
    <property type="entry name" value="Nuclear pore complex protein NUP107"/>
    <property type="match status" value="1"/>
</dbReference>
<evidence type="ECO:0000256" key="2">
    <source>
        <dbReference type="ARBA" id="ARBA00004370"/>
    </source>
</evidence>
<reference evidence="8" key="1">
    <citation type="journal article" date="2014" name="Int. J. Syst. Evol. Microbiol.">
        <title>Complete genome sequence of Corynebacterium casei LMG S-19264T (=DSM 44701T), isolated from a smear-ripened cheese.</title>
        <authorList>
            <consortium name="US DOE Joint Genome Institute (JGI-PGF)"/>
            <person name="Walter F."/>
            <person name="Albersmeier A."/>
            <person name="Kalinowski J."/>
            <person name="Ruckert C."/>
        </authorList>
    </citation>
    <scope>NUCLEOTIDE SEQUENCE</scope>
    <source>
        <strain evidence="8">CGMCC 1.12924</strain>
    </source>
</reference>
<evidence type="ECO:0000256" key="3">
    <source>
        <dbReference type="ARBA" id="ARBA00022729"/>
    </source>
</evidence>
<evidence type="ECO:0000313" key="9">
    <source>
        <dbReference type="Proteomes" id="UP000652231"/>
    </source>
</evidence>
<dbReference type="EMBL" id="BMGK01000005">
    <property type="protein sequence ID" value="GGD91029.1"/>
    <property type="molecule type" value="Genomic_DNA"/>
</dbReference>
<feature type="domain" description="Disease resistance R13L4/SHOC-2-like LRR" evidence="7">
    <location>
        <begin position="81"/>
        <end position="206"/>
    </location>
</feature>
<dbReference type="InterPro" id="IPR032675">
    <property type="entry name" value="LRR_dom_sf"/>
</dbReference>
<dbReference type="PANTHER" id="PTHR48059">
    <property type="entry name" value="POLYGALACTURONASE INHIBITOR 1"/>
    <property type="match status" value="1"/>
</dbReference>
<dbReference type="RefSeq" id="WP_188440876.1">
    <property type="nucleotide sequence ID" value="NZ_BMGK01000005.1"/>
</dbReference>
<evidence type="ECO:0000313" key="8">
    <source>
        <dbReference type="EMBL" id="GGD91029.1"/>
    </source>
</evidence>
<reference evidence="8" key="2">
    <citation type="submission" date="2020-09" db="EMBL/GenBank/DDBJ databases">
        <authorList>
            <person name="Sun Q."/>
            <person name="Zhou Y."/>
        </authorList>
    </citation>
    <scope>NUCLEOTIDE SEQUENCE</scope>
    <source>
        <strain evidence="8">CGMCC 1.12924</strain>
    </source>
</reference>
<proteinExistence type="predicted"/>
<dbReference type="AlphaFoldDB" id="A0A8J2Y9U9"/>
<evidence type="ECO:0000256" key="5">
    <source>
        <dbReference type="ARBA" id="ARBA00023136"/>
    </source>
</evidence>
<dbReference type="InterPro" id="IPR051848">
    <property type="entry name" value="PGIP"/>
</dbReference>
<dbReference type="GO" id="GO:0016020">
    <property type="term" value="C:membrane"/>
    <property type="evidence" value="ECO:0007669"/>
    <property type="project" value="UniProtKB-SubCell"/>
</dbReference>
<keyword evidence="9" id="KW-1185">Reference proteome</keyword>
<name>A0A8J2Y9U9_9FLAO</name>
<protein>
    <recommendedName>
        <fullName evidence="7">Disease resistance R13L4/SHOC-2-like LRR domain-containing protein</fullName>
    </recommendedName>
</protein>
<dbReference type="InterPro" id="IPR055414">
    <property type="entry name" value="LRR_R13L4/SHOC2-like"/>
</dbReference>
<feature type="signal peptide" evidence="6">
    <location>
        <begin position="1"/>
        <end position="18"/>
    </location>
</feature>
<dbReference type="Pfam" id="PF23598">
    <property type="entry name" value="LRR_14"/>
    <property type="match status" value="1"/>
</dbReference>
<keyword evidence="4" id="KW-0677">Repeat</keyword>
<evidence type="ECO:0000256" key="1">
    <source>
        <dbReference type="ARBA" id="ARBA00004196"/>
    </source>
</evidence>
<accession>A0A8J2Y9U9</accession>
<evidence type="ECO:0000256" key="4">
    <source>
        <dbReference type="ARBA" id="ARBA00022737"/>
    </source>
</evidence>
<keyword evidence="3 6" id="KW-0732">Signal</keyword>
<comment type="subcellular location">
    <subcellularLocation>
        <location evidence="1">Cell envelope</location>
    </subcellularLocation>
    <subcellularLocation>
        <location evidence="2">Membrane</location>
    </subcellularLocation>
</comment>
<feature type="chain" id="PRO_5035237578" description="Disease resistance R13L4/SHOC-2-like LRR domain-containing protein" evidence="6">
    <location>
        <begin position="19"/>
        <end position="237"/>
    </location>
</feature>
<comment type="caution">
    <text evidence="8">The sequence shown here is derived from an EMBL/GenBank/DDBJ whole genome shotgun (WGS) entry which is preliminary data.</text>
</comment>
<dbReference type="Gene3D" id="3.80.10.10">
    <property type="entry name" value="Ribonuclease Inhibitor"/>
    <property type="match status" value="2"/>
</dbReference>
<keyword evidence="5" id="KW-0472">Membrane</keyword>
<dbReference type="PANTHER" id="PTHR48059:SF30">
    <property type="entry name" value="OS06G0587000 PROTEIN"/>
    <property type="match status" value="1"/>
</dbReference>
<sequence>MKALTALFALCVIFSTTAQISTTERQALEDFFHSTNGTDWNTEWDLNKPVETWHGVQITNNTVTGIELGFNNLQGEIPASIQDLKNLETLKLFFNQLSGEIPTEIGTLKKLKVLDLNSNLISGSIPSSIYGLDQLERLLLSSNNFTGVVPSEISELKNLKTLVLFDNHFFGDFPVAISRLNNLEEIVIAENNFNSESLKTSLASLSKNGIKIDFDEFKNGTQNTEFAILVIEDEEND</sequence>
<dbReference type="Proteomes" id="UP000652231">
    <property type="component" value="Unassembled WGS sequence"/>
</dbReference>
<evidence type="ECO:0000256" key="6">
    <source>
        <dbReference type="SAM" id="SignalP"/>
    </source>
</evidence>
<gene>
    <name evidence="8" type="ORF">GCM10011312_13540</name>
</gene>
<evidence type="ECO:0000259" key="7">
    <source>
        <dbReference type="Pfam" id="PF23598"/>
    </source>
</evidence>
<organism evidence="8 9">
    <name type="scientific">Planktosalinus lacus</name>
    <dbReference type="NCBI Taxonomy" id="1526573"/>
    <lineage>
        <taxon>Bacteria</taxon>
        <taxon>Pseudomonadati</taxon>
        <taxon>Bacteroidota</taxon>
        <taxon>Flavobacteriia</taxon>
        <taxon>Flavobacteriales</taxon>
        <taxon>Flavobacteriaceae</taxon>
        <taxon>Planktosalinus</taxon>
    </lineage>
</organism>